<feature type="compositionally biased region" description="Low complexity" evidence="1">
    <location>
        <begin position="282"/>
        <end position="296"/>
    </location>
</feature>
<feature type="compositionally biased region" description="Basic and acidic residues" evidence="1">
    <location>
        <begin position="435"/>
        <end position="444"/>
    </location>
</feature>
<evidence type="ECO:0000256" key="1">
    <source>
        <dbReference type="SAM" id="MobiDB-lite"/>
    </source>
</evidence>
<dbReference type="EMBL" id="MCBR01014935">
    <property type="protein sequence ID" value="RKF62211.1"/>
    <property type="molecule type" value="Genomic_DNA"/>
</dbReference>
<dbReference type="OrthoDB" id="3595585at2759"/>
<organism evidence="2 3">
    <name type="scientific">Golovinomyces cichoracearum</name>
    <dbReference type="NCBI Taxonomy" id="62708"/>
    <lineage>
        <taxon>Eukaryota</taxon>
        <taxon>Fungi</taxon>
        <taxon>Dikarya</taxon>
        <taxon>Ascomycota</taxon>
        <taxon>Pezizomycotina</taxon>
        <taxon>Leotiomycetes</taxon>
        <taxon>Erysiphales</taxon>
        <taxon>Erysiphaceae</taxon>
        <taxon>Golovinomyces</taxon>
    </lineage>
</organism>
<dbReference type="AlphaFoldDB" id="A0A420HXN8"/>
<evidence type="ECO:0000313" key="3">
    <source>
        <dbReference type="Proteomes" id="UP000285405"/>
    </source>
</evidence>
<proteinExistence type="predicted"/>
<evidence type="ECO:0000313" key="2">
    <source>
        <dbReference type="EMBL" id="RKF62211.1"/>
    </source>
</evidence>
<feature type="compositionally biased region" description="Low complexity" evidence="1">
    <location>
        <begin position="411"/>
        <end position="431"/>
    </location>
</feature>
<feature type="compositionally biased region" description="Low complexity" evidence="1">
    <location>
        <begin position="348"/>
        <end position="386"/>
    </location>
</feature>
<comment type="caution">
    <text evidence="2">The sequence shown here is derived from an EMBL/GenBank/DDBJ whole genome shotgun (WGS) entry which is preliminary data.</text>
</comment>
<protein>
    <recommendedName>
        <fullName evidence="4">Suppressor protein srp40 protein</fullName>
    </recommendedName>
</protein>
<feature type="compositionally biased region" description="Polar residues" evidence="1">
    <location>
        <begin position="460"/>
        <end position="483"/>
    </location>
</feature>
<feature type="compositionally biased region" description="Polar residues" evidence="1">
    <location>
        <begin position="297"/>
        <end position="315"/>
    </location>
</feature>
<feature type="compositionally biased region" description="Polar residues" evidence="1">
    <location>
        <begin position="326"/>
        <end position="347"/>
    </location>
</feature>
<accession>A0A420HXN8</accession>
<name>A0A420HXN8_9PEZI</name>
<feature type="region of interest" description="Disordered" evidence="1">
    <location>
        <begin position="141"/>
        <end position="162"/>
    </location>
</feature>
<feature type="compositionally biased region" description="Polar residues" evidence="1">
    <location>
        <begin position="521"/>
        <end position="541"/>
    </location>
</feature>
<gene>
    <name evidence="2" type="ORF">GcC1_149001</name>
</gene>
<evidence type="ECO:0008006" key="4">
    <source>
        <dbReference type="Google" id="ProtNLM"/>
    </source>
</evidence>
<feature type="compositionally biased region" description="Polar residues" evidence="1">
    <location>
        <begin position="550"/>
        <end position="559"/>
    </location>
</feature>
<feature type="compositionally biased region" description="Acidic residues" evidence="1">
    <location>
        <begin position="445"/>
        <end position="456"/>
    </location>
</feature>
<feature type="region of interest" description="Disordered" evidence="1">
    <location>
        <begin position="282"/>
        <end position="565"/>
    </location>
</feature>
<sequence length="674" mass="74776">MDEPDYTRLHITPLTPSLLATLLPASILAHARNISYHTIQTSPENSYGFVDLPREDAERLRKKFQGCFLRGAKVRIEVARPSRQEAPPSNTSSSLLLPTIEAPLSERRRKRSRDELLGVDIGERHVKRGWTMPAHELRTKQVSLKQTHSQTHQSRAPTKSKYTTGPECLFKTVLPANMTTSIPLDSQVSNYKRKKSPRELVVHEFANTTKYATFLKNPSDVKKSPNTFVDRFVDSKGWFDARGNLVEEACTRGPNRSYRGAGYSGNGRDISPKQTEIVTEMEVLSSSPSSVEEIGSTYSSSPSEGACCGTSNTGSIEKRLDDVELNSESSESVFKGNNPSRMENGTMSSSTSTSSFSSSEELERPLYLSSSSSTSSSFLSSSSSDSGDNDEDSSELKTGPPESYGTDARPSSRASSTSSDTSSSSSALSSSVPGDSEKSVKDREENDGDNVEEEGDQVQLCISDSQNSDAKNIQSSTTASLSNPKPIHPLASLFKRSGPIEPKPAFTFFPTESDEEDSYNEDQVQSFSQSRMIDPPASTSRRNFEHRNTRSLAPTPESTNLHRKIDRLSTCEKEIEEKLEDASELSPKIKRKVEREKCDTIENVKSSSSFIEKSLPSDAPINVTTGNQPQDLEQSDFQKWFWMNQGQVNRAWKKRRKSVCKENKSRKNLKKINR</sequence>
<feature type="region of interest" description="Disordered" evidence="1">
    <location>
        <begin position="653"/>
        <end position="674"/>
    </location>
</feature>
<dbReference type="Proteomes" id="UP000285405">
    <property type="component" value="Unassembled WGS sequence"/>
</dbReference>
<reference evidence="2 3" key="1">
    <citation type="journal article" date="2018" name="BMC Genomics">
        <title>Comparative genome analyses reveal sequence features reflecting distinct modes of host-adaptation between dicot and monocot powdery mildew.</title>
        <authorList>
            <person name="Wu Y."/>
            <person name="Ma X."/>
            <person name="Pan Z."/>
            <person name="Kale S.D."/>
            <person name="Song Y."/>
            <person name="King H."/>
            <person name="Zhang Q."/>
            <person name="Presley C."/>
            <person name="Deng X."/>
            <person name="Wei C.I."/>
            <person name="Xiao S."/>
        </authorList>
    </citation>
    <scope>NUCLEOTIDE SEQUENCE [LARGE SCALE GENOMIC DNA]</scope>
    <source>
        <strain evidence="2">UCSC1</strain>
    </source>
</reference>